<dbReference type="EMBL" id="WXYO01000007">
    <property type="protein sequence ID" value="NAS13673.1"/>
    <property type="molecule type" value="Genomic_DNA"/>
</dbReference>
<evidence type="ECO:0008006" key="3">
    <source>
        <dbReference type="Google" id="ProtNLM"/>
    </source>
</evidence>
<dbReference type="Proteomes" id="UP000475249">
    <property type="component" value="Unassembled WGS sequence"/>
</dbReference>
<dbReference type="Gene3D" id="3.40.50.300">
    <property type="entry name" value="P-loop containing nucleotide triphosphate hydrolases"/>
    <property type="match status" value="1"/>
</dbReference>
<proteinExistence type="predicted"/>
<evidence type="ECO:0000313" key="2">
    <source>
        <dbReference type="Proteomes" id="UP000475249"/>
    </source>
</evidence>
<name>A0A6L9EG87_9FLAO</name>
<organism evidence="1 2">
    <name type="scientific">Poritiphilus flavus</name>
    <dbReference type="NCBI Taxonomy" id="2697053"/>
    <lineage>
        <taxon>Bacteria</taxon>
        <taxon>Pseudomonadati</taxon>
        <taxon>Bacteroidota</taxon>
        <taxon>Flavobacteriia</taxon>
        <taxon>Flavobacteriales</taxon>
        <taxon>Flavobacteriaceae</taxon>
        <taxon>Poritiphilus</taxon>
    </lineage>
</organism>
<dbReference type="InterPro" id="IPR027417">
    <property type="entry name" value="P-loop_NTPase"/>
</dbReference>
<accession>A0A6L9EG87</accession>
<dbReference type="SUPFAM" id="SSF52540">
    <property type="entry name" value="P-loop containing nucleoside triphosphate hydrolases"/>
    <property type="match status" value="1"/>
</dbReference>
<comment type="caution">
    <text evidence="1">The sequence shown here is derived from an EMBL/GenBank/DDBJ whole genome shotgun (WGS) entry which is preliminary data.</text>
</comment>
<reference evidence="1 2" key="1">
    <citation type="submission" date="2020-01" db="EMBL/GenBank/DDBJ databases">
        <title>Bacteria diversity of Porities sp.</title>
        <authorList>
            <person name="Wang G."/>
        </authorList>
    </citation>
    <scope>NUCLEOTIDE SEQUENCE [LARGE SCALE GENOMIC DNA]</scope>
    <source>
        <strain evidence="1 2">R33</strain>
    </source>
</reference>
<dbReference type="AlphaFoldDB" id="A0A6L9EG87"/>
<dbReference type="RefSeq" id="WP_161436702.1">
    <property type="nucleotide sequence ID" value="NZ_WXYO01000007.1"/>
</dbReference>
<sequence length="170" mass="19362">MQPKRIYLLIGPKGSGKSYIGDLLDQHFGIPFIRVEDWAREIPKPDGGYTEEYLSEVFSTIENGIRVELEKHNQVCFESTGLSSHFDAMYNSLKQSFKVITIGIKASDTLCLQRIQARDSSIHIPVSETDIQKINTLVRERAIPTDHTLVNEDTSERELIQELDLILNRS</sequence>
<gene>
    <name evidence="1" type="ORF">GTQ38_16790</name>
</gene>
<evidence type="ECO:0000313" key="1">
    <source>
        <dbReference type="EMBL" id="NAS13673.1"/>
    </source>
</evidence>
<keyword evidence="2" id="KW-1185">Reference proteome</keyword>
<protein>
    <recommendedName>
        <fullName evidence="3">Shikimate kinase</fullName>
    </recommendedName>
</protein>